<evidence type="ECO:0000256" key="1">
    <source>
        <dbReference type="PIRSR" id="PIRSR601310-1"/>
    </source>
</evidence>
<dbReference type="PANTHER" id="PTHR23089">
    <property type="entry name" value="HISTIDINE TRIAD HIT PROTEIN"/>
    <property type="match status" value="1"/>
</dbReference>
<organism evidence="5 6">
    <name type="scientific">Olsenella profusa F0195</name>
    <dbReference type="NCBI Taxonomy" id="1125712"/>
    <lineage>
        <taxon>Bacteria</taxon>
        <taxon>Bacillati</taxon>
        <taxon>Actinomycetota</taxon>
        <taxon>Coriobacteriia</taxon>
        <taxon>Coriobacteriales</taxon>
        <taxon>Atopobiaceae</taxon>
        <taxon>Olsenella</taxon>
    </lineage>
</organism>
<evidence type="ECO:0000256" key="3">
    <source>
        <dbReference type="PROSITE-ProRule" id="PRU00464"/>
    </source>
</evidence>
<feature type="domain" description="HIT" evidence="4">
    <location>
        <begin position="8"/>
        <end position="115"/>
    </location>
</feature>
<feature type="short sequence motif" description="Histidine triad motif" evidence="2 3">
    <location>
        <begin position="99"/>
        <end position="103"/>
    </location>
</feature>
<comment type="caution">
    <text evidence="5">The sequence shown here is derived from an EMBL/GenBank/DDBJ whole genome shotgun (WGS) entry which is preliminary data.</text>
</comment>
<evidence type="ECO:0000313" key="5">
    <source>
        <dbReference type="EMBL" id="ERL08234.1"/>
    </source>
</evidence>
<proteinExistence type="predicted"/>
<dbReference type="eggNOG" id="COG0537">
    <property type="taxonomic scope" value="Bacteria"/>
</dbReference>
<dbReference type="SUPFAM" id="SSF54197">
    <property type="entry name" value="HIT-like"/>
    <property type="match status" value="1"/>
</dbReference>
<dbReference type="EMBL" id="AWEZ01000045">
    <property type="protein sequence ID" value="ERL08234.1"/>
    <property type="molecule type" value="Genomic_DNA"/>
</dbReference>
<evidence type="ECO:0000313" key="6">
    <source>
        <dbReference type="Proteomes" id="UP000016638"/>
    </source>
</evidence>
<dbReference type="Proteomes" id="UP000016638">
    <property type="component" value="Unassembled WGS sequence"/>
</dbReference>
<evidence type="ECO:0000256" key="2">
    <source>
        <dbReference type="PIRSR" id="PIRSR601310-3"/>
    </source>
</evidence>
<dbReference type="PROSITE" id="PS00892">
    <property type="entry name" value="HIT_1"/>
    <property type="match status" value="1"/>
</dbReference>
<protein>
    <submittedName>
        <fullName evidence="5">Scavenger mRNA decapping enzyme</fullName>
    </submittedName>
</protein>
<dbReference type="PRINTS" id="PR00332">
    <property type="entry name" value="HISTRIAD"/>
</dbReference>
<dbReference type="OrthoDB" id="9784774at2"/>
<dbReference type="PATRIC" id="fig|1125712.3.peg.1307"/>
<name>U2T5B8_9ACTN</name>
<dbReference type="InterPro" id="IPR019808">
    <property type="entry name" value="Histidine_triad_CS"/>
</dbReference>
<dbReference type="Pfam" id="PF01230">
    <property type="entry name" value="HIT"/>
    <property type="match status" value="1"/>
</dbReference>
<dbReference type="GO" id="GO:0003824">
    <property type="term" value="F:catalytic activity"/>
    <property type="evidence" value="ECO:0007669"/>
    <property type="project" value="InterPro"/>
</dbReference>
<dbReference type="InterPro" id="IPR011146">
    <property type="entry name" value="HIT-like"/>
</dbReference>
<gene>
    <name evidence="5" type="ORF">HMPREF1316_0181</name>
</gene>
<reference evidence="5 6" key="1">
    <citation type="submission" date="2013-08" db="EMBL/GenBank/DDBJ databases">
        <authorList>
            <person name="Durkin A.S."/>
            <person name="Haft D.R."/>
            <person name="McCorrison J."/>
            <person name="Torralba M."/>
            <person name="Gillis M."/>
            <person name="Haft D.H."/>
            <person name="Methe B."/>
            <person name="Sutton G."/>
            <person name="Nelson K.E."/>
        </authorList>
    </citation>
    <scope>NUCLEOTIDE SEQUENCE [LARGE SCALE GENOMIC DNA]</scope>
    <source>
        <strain evidence="5 6">F0195</strain>
    </source>
</reference>
<dbReference type="RefSeq" id="WP_021726103.1">
    <property type="nucleotide sequence ID" value="NZ_AWEZ01000045.1"/>
</dbReference>
<dbReference type="STRING" id="1125712.HMPREF1316_0181"/>
<feature type="active site" description="Tele-AMP-histidine intermediate" evidence="1">
    <location>
        <position position="101"/>
    </location>
</feature>
<dbReference type="PROSITE" id="PS51084">
    <property type="entry name" value="HIT_2"/>
    <property type="match status" value="1"/>
</dbReference>
<dbReference type="AlphaFoldDB" id="U2T5B8"/>
<evidence type="ECO:0000259" key="4">
    <source>
        <dbReference type="PROSITE" id="PS51084"/>
    </source>
</evidence>
<accession>U2T5B8</accession>
<keyword evidence="6" id="KW-1185">Reference proteome</keyword>
<sequence>MATKDDCIFCKIANHEIESEYVYEDDRVTAFKDAHPLAPVHVLVVPKNHYENITDGVPADLLEALVHGVGEVARITGVDKTGFRVITNTGNDAGQTIHHLHMHVLGGRIMTDGGPEGAGTVE</sequence>
<dbReference type="InterPro" id="IPR001310">
    <property type="entry name" value="Histidine_triad_HIT"/>
</dbReference>
<dbReference type="InterPro" id="IPR036265">
    <property type="entry name" value="HIT-like_sf"/>
</dbReference>
<dbReference type="Gene3D" id="3.30.428.10">
    <property type="entry name" value="HIT-like"/>
    <property type="match status" value="1"/>
</dbReference>